<feature type="non-terminal residue" evidence="1">
    <location>
        <position position="149"/>
    </location>
</feature>
<evidence type="ECO:0000313" key="2">
    <source>
        <dbReference type="Proteomes" id="UP000294847"/>
    </source>
</evidence>
<reference evidence="1 2" key="1">
    <citation type="journal article" date="2019" name="Mol. Biol. Evol.">
        <title>Blast fungal genomes show frequent chromosomal changes, gene gains and losses, and effector gene turnover.</title>
        <authorList>
            <person name="Gomez Luciano L.B."/>
            <person name="Jason Tsai I."/>
            <person name="Chuma I."/>
            <person name="Tosa Y."/>
            <person name="Chen Y.H."/>
            <person name="Li J.Y."/>
            <person name="Li M.Y."/>
            <person name="Jade Lu M.Y."/>
            <person name="Nakayashiki H."/>
            <person name="Li W.H."/>
        </authorList>
    </citation>
    <scope>NUCLEOTIDE SEQUENCE [LARGE SCALE GENOMIC DNA]</scope>
    <source>
        <strain evidence="1">MZ5-1-6</strain>
    </source>
</reference>
<protein>
    <submittedName>
        <fullName evidence="1">Uncharacterized protein</fullName>
    </submittedName>
</protein>
<organism evidence="1 2">
    <name type="scientific">Pyricularia oryzae</name>
    <name type="common">Rice blast fungus</name>
    <name type="synonym">Magnaporthe oryzae</name>
    <dbReference type="NCBI Taxonomy" id="318829"/>
    <lineage>
        <taxon>Eukaryota</taxon>
        <taxon>Fungi</taxon>
        <taxon>Dikarya</taxon>
        <taxon>Ascomycota</taxon>
        <taxon>Pezizomycotina</taxon>
        <taxon>Sordariomycetes</taxon>
        <taxon>Sordariomycetidae</taxon>
        <taxon>Magnaporthales</taxon>
        <taxon>Pyriculariaceae</taxon>
        <taxon>Pyricularia</taxon>
    </lineage>
</organism>
<accession>A0A4P7N2P6</accession>
<name>A0A4P7N2P6_PYROR</name>
<dbReference type="AlphaFoldDB" id="A0A4P7N2P6"/>
<gene>
    <name evidence="1" type="ORF">PoMZ_10618</name>
</gene>
<dbReference type="EMBL" id="CP034204">
    <property type="protein sequence ID" value="QBZ54906.1"/>
    <property type="molecule type" value="Genomic_DNA"/>
</dbReference>
<evidence type="ECO:0000313" key="1">
    <source>
        <dbReference type="EMBL" id="QBZ54906.1"/>
    </source>
</evidence>
<dbReference type="Proteomes" id="UP000294847">
    <property type="component" value="Chromosome 1"/>
</dbReference>
<proteinExistence type="predicted"/>
<sequence>MAKLLDPDGFMASPEASVVALLHRTVVAKSNAEYQAGPACDLRGGEALHTARCYRYSNCFTGASPSPPSKQSLPSRCVHGSKNLKSALPRNGLGWGEYPCGSSLFLPDGTGTGRFTVRGYGGAVDVVSMYRLTLDTAPYPPMGAGRELR</sequence>